<protein>
    <recommendedName>
        <fullName evidence="6">C3H1-type domain-containing protein</fullName>
    </recommendedName>
</protein>
<dbReference type="PANTHER" id="PTHR13309">
    <property type="entry name" value="NUCLEAR FRAGILE X MENTAL RETARDATION PROTEIN INTERACTING PROTEIN 1"/>
    <property type="match status" value="1"/>
</dbReference>
<dbReference type="PROSITE" id="PS50103">
    <property type="entry name" value="ZF_C3H1"/>
    <property type="match status" value="1"/>
</dbReference>
<sequence>MAEARKRKKVPRYDEYGNYLGDFADEPEIKATEVAKREPEVKAAAPAARAVPPPVLRIPAAVRRAPTGPVFRCNMDTTLLEKSTCPFTASSEIELMLHRADRHLVYPPGGIDELRKKDPMRAAEERERLARLRKGGVRAADGPPDSTIMGLNIRLDTPELVSEWIKQRKKRFPTAAVVQEKEALRQRGRLTIADKEKNAREKAEMERKEAKEEGDTEETKATEDKDDKDDENDEDDEDDEDDEGSSSEESTDSSSSDMDPERDAISSKIPVPERPTDAPRLCRFYLQGTCTFGEQCRHAHGDAPQKVRRIAPRPPPSNPFQAPELLRSLLENEIAQHVDALGQVIRFVLDNDMLFPVERVPGQAAEQAQRRQKIVPLHGAPRGRPPSPTLRALVDLVWPPEPDPLVYHDPLRRADPKPLRPSELEAIAKDDKLRTILAPCTPLHPHGHVNESLRSALQSWDALPTDRHRAAALQLILGVGTQSPMYAHDAYTPPGQRARPVAVHTRQRPITEAELLRCGLRVGPDEVRLIQHMAEVVSAATSGAEFTL</sequence>
<keyword evidence="2 4" id="KW-0863">Zinc-finger</keyword>
<gene>
    <name evidence="7" type="ORF">MJAP1_003603</name>
</gene>
<evidence type="ECO:0000313" key="7">
    <source>
        <dbReference type="EMBL" id="WFD40615.1"/>
    </source>
</evidence>
<dbReference type="EMBL" id="CP119964">
    <property type="protein sequence ID" value="WFD40615.1"/>
    <property type="molecule type" value="Genomic_DNA"/>
</dbReference>
<dbReference type="InterPro" id="IPR019496">
    <property type="entry name" value="NUFIP1_cons_dom"/>
</dbReference>
<feature type="zinc finger region" description="C3H1-type" evidence="4">
    <location>
        <begin position="276"/>
        <end position="303"/>
    </location>
</feature>
<name>A0AAF0F0Q2_9BASI</name>
<keyword evidence="3 4" id="KW-0862">Zinc</keyword>
<dbReference type="GO" id="GO:0000492">
    <property type="term" value="P:box C/D snoRNP assembly"/>
    <property type="evidence" value="ECO:0007669"/>
    <property type="project" value="TreeGrafter"/>
</dbReference>
<dbReference type="PANTHER" id="PTHR13309:SF0">
    <property type="entry name" value="FMR1-INTERACTING PROTEIN NUFIP1"/>
    <property type="match status" value="1"/>
</dbReference>
<dbReference type="GO" id="GO:0005634">
    <property type="term" value="C:nucleus"/>
    <property type="evidence" value="ECO:0007669"/>
    <property type="project" value="TreeGrafter"/>
</dbReference>
<feature type="compositionally biased region" description="Basic and acidic residues" evidence="5">
    <location>
        <begin position="192"/>
        <end position="225"/>
    </location>
</feature>
<dbReference type="RefSeq" id="XP_060123512.1">
    <property type="nucleotide sequence ID" value="XM_060267529.1"/>
</dbReference>
<dbReference type="GO" id="GO:0003723">
    <property type="term" value="F:RNA binding"/>
    <property type="evidence" value="ECO:0007669"/>
    <property type="project" value="InterPro"/>
</dbReference>
<evidence type="ECO:0000256" key="5">
    <source>
        <dbReference type="SAM" id="MobiDB-lite"/>
    </source>
</evidence>
<dbReference type="AlphaFoldDB" id="A0AAF0F0Q2"/>
<feature type="region of interest" description="Disordered" evidence="5">
    <location>
        <begin position="189"/>
        <end position="276"/>
    </location>
</feature>
<feature type="compositionally biased region" description="Acidic residues" evidence="5">
    <location>
        <begin position="226"/>
        <end position="251"/>
    </location>
</feature>
<proteinExistence type="predicted"/>
<dbReference type="InterPro" id="IPR036855">
    <property type="entry name" value="Znf_CCCH_sf"/>
</dbReference>
<accession>A0AAF0F0Q2</accession>
<dbReference type="Pfam" id="PF10453">
    <property type="entry name" value="NUFIP1"/>
    <property type="match status" value="1"/>
</dbReference>
<evidence type="ECO:0000256" key="3">
    <source>
        <dbReference type="ARBA" id="ARBA00022833"/>
    </source>
</evidence>
<dbReference type="InterPro" id="IPR039136">
    <property type="entry name" value="NUFIP1-like"/>
</dbReference>
<dbReference type="Proteomes" id="UP001217754">
    <property type="component" value="Chromosome 7"/>
</dbReference>
<dbReference type="Pfam" id="PF00642">
    <property type="entry name" value="zf-CCCH"/>
    <property type="match status" value="1"/>
</dbReference>
<organism evidence="7 8">
    <name type="scientific">Malassezia japonica</name>
    <dbReference type="NCBI Taxonomy" id="223818"/>
    <lineage>
        <taxon>Eukaryota</taxon>
        <taxon>Fungi</taxon>
        <taxon>Dikarya</taxon>
        <taxon>Basidiomycota</taxon>
        <taxon>Ustilaginomycotina</taxon>
        <taxon>Malasseziomycetes</taxon>
        <taxon>Malasseziales</taxon>
        <taxon>Malasseziaceae</taxon>
        <taxon>Malassezia</taxon>
    </lineage>
</organism>
<dbReference type="InterPro" id="IPR000571">
    <property type="entry name" value="Znf_CCCH"/>
</dbReference>
<evidence type="ECO:0000259" key="6">
    <source>
        <dbReference type="PROSITE" id="PS50103"/>
    </source>
</evidence>
<keyword evidence="1 4" id="KW-0479">Metal-binding</keyword>
<feature type="domain" description="C3H1-type" evidence="6">
    <location>
        <begin position="276"/>
        <end position="303"/>
    </location>
</feature>
<keyword evidence="8" id="KW-1185">Reference proteome</keyword>
<evidence type="ECO:0000256" key="2">
    <source>
        <dbReference type="ARBA" id="ARBA00022771"/>
    </source>
</evidence>
<dbReference type="Gene3D" id="4.10.1000.10">
    <property type="entry name" value="Zinc finger, CCCH-type"/>
    <property type="match status" value="1"/>
</dbReference>
<evidence type="ECO:0000313" key="8">
    <source>
        <dbReference type="Proteomes" id="UP001217754"/>
    </source>
</evidence>
<evidence type="ECO:0000256" key="4">
    <source>
        <dbReference type="PROSITE-ProRule" id="PRU00723"/>
    </source>
</evidence>
<dbReference type="SMART" id="SM00356">
    <property type="entry name" value="ZnF_C3H1"/>
    <property type="match status" value="1"/>
</dbReference>
<dbReference type="GO" id="GO:0008270">
    <property type="term" value="F:zinc ion binding"/>
    <property type="evidence" value="ECO:0007669"/>
    <property type="project" value="UniProtKB-KW"/>
</dbReference>
<dbReference type="SUPFAM" id="SSF90229">
    <property type="entry name" value="CCCH zinc finger"/>
    <property type="match status" value="1"/>
</dbReference>
<reference evidence="7" key="1">
    <citation type="submission" date="2023-03" db="EMBL/GenBank/DDBJ databases">
        <title>Mating type loci evolution in Malassezia.</title>
        <authorList>
            <person name="Coelho M.A."/>
        </authorList>
    </citation>
    <scope>NUCLEOTIDE SEQUENCE</scope>
    <source>
        <strain evidence="7">CBS 9431</strain>
    </source>
</reference>
<evidence type="ECO:0000256" key="1">
    <source>
        <dbReference type="ARBA" id="ARBA00022723"/>
    </source>
</evidence>
<dbReference type="GeneID" id="85227254"/>